<dbReference type="InterPro" id="IPR011605">
    <property type="entry name" value="NusB_fam"/>
</dbReference>
<keyword evidence="9" id="KW-1185">Reference proteome</keyword>
<dbReference type="PANTHER" id="PTHR11078:SF3">
    <property type="entry name" value="ANTITERMINATION NUSB DOMAIN-CONTAINING PROTEIN"/>
    <property type="match status" value="1"/>
</dbReference>
<comment type="caution">
    <text evidence="8">The sequence shown here is derived from an EMBL/GenBank/DDBJ whole genome shotgun (WGS) entry which is preliminary data.</text>
</comment>
<comment type="function">
    <text evidence="6">Involved in transcription antitermination. Required for transcription of ribosomal RNA (rRNA) genes. Binds specifically to the boxA antiterminator sequence of the ribosomal RNA (rrn) operons.</text>
</comment>
<dbReference type="GO" id="GO:0005829">
    <property type="term" value="C:cytosol"/>
    <property type="evidence" value="ECO:0007669"/>
    <property type="project" value="TreeGrafter"/>
</dbReference>
<dbReference type="InterPro" id="IPR035926">
    <property type="entry name" value="NusB-like_sf"/>
</dbReference>
<evidence type="ECO:0000259" key="7">
    <source>
        <dbReference type="Pfam" id="PF01029"/>
    </source>
</evidence>
<proteinExistence type="inferred from homology"/>
<keyword evidence="5 6" id="KW-0804">Transcription</keyword>
<accession>A0A0J6WT20</accession>
<evidence type="ECO:0000313" key="9">
    <source>
        <dbReference type="Proteomes" id="UP000036503"/>
    </source>
</evidence>
<dbReference type="Pfam" id="PF01029">
    <property type="entry name" value="NusB"/>
    <property type="match status" value="1"/>
</dbReference>
<keyword evidence="2 6" id="KW-0889">Transcription antitermination</keyword>
<dbReference type="OrthoDB" id="9811381at2"/>
<keyword evidence="4 6" id="KW-0805">Transcription regulation</keyword>
<name>A0A0J6WT20_9FIRM</name>
<evidence type="ECO:0000313" key="8">
    <source>
        <dbReference type="EMBL" id="KMO86660.1"/>
    </source>
</evidence>
<evidence type="ECO:0000256" key="4">
    <source>
        <dbReference type="ARBA" id="ARBA00023015"/>
    </source>
</evidence>
<evidence type="ECO:0000256" key="2">
    <source>
        <dbReference type="ARBA" id="ARBA00022814"/>
    </source>
</evidence>
<keyword evidence="3 6" id="KW-0694">RNA-binding</keyword>
<comment type="similarity">
    <text evidence="1 6">Belongs to the NusB family.</text>
</comment>
<dbReference type="InParanoid" id="A0A0J6WT20"/>
<reference evidence="8 9" key="1">
    <citation type="submission" date="2015-06" db="EMBL/GenBank/DDBJ databases">
        <title>Draft genome sequence of beer spoilage bacterium Megasphaera cerevisiae type strain 20462.</title>
        <authorList>
            <person name="Kutumbaka K."/>
            <person name="Pasmowitz J."/>
            <person name="Mategko J."/>
            <person name="Reyes D."/>
            <person name="Friedrich A."/>
            <person name="Han S."/>
            <person name="Martens-Habbena W."/>
            <person name="Neal-McKinney J."/>
            <person name="Janagama H.K."/>
            <person name="Nadala C."/>
            <person name="Samadpour M."/>
        </authorList>
    </citation>
    <scope>NUCLEOTIDE SEQUENCE [LARGE SCALE GENOMIC DNA]</scope>
    <source>
        <strain evidence="8 9">DSM 20462</strain>
    </source>
</reference>
<dbReference type="RefSeq" id="WP_048514124.1">
    <property type="nucleotide sequence ID" value="NZ_FUXD01000019.1"/>
</dbReference>
<dbReference type="PANTHER" id="PTHR11078">
    <property type="entry name" value="N UTILIZATION SUBSTANCE PROTEIN B-RELATED"/>
    <property type="match status" value="1"/>
</dbReference>
<gene>
    <name evidence="6" type="primary">nusB</name>
    <name evidence="8" type="ORF">AB840_07030</name>
</gene>
<dbReference type="HAMAP" id="MF_00073">
    <property type="entry name" value="NusB"/>
    <property type="match status" value="1"/>
</dbReference>
<dbReference type="SUPFAM" id="SSF48013">
    <property type="entry name" value="NusB-like"/>
    <property type="match status" value="1"/>
</dbReference>
<sequence length="148" mass="17091">MSRHKSRQQALEILFSREFHDENDIQYSENEILEDDTAAVDDVPADEDELSEQDEKKYCQYLIETATAHKTELDEVIRSFAKGWDISRMNRTDRNIMRLALCELMYPGEQLPVSIILNEAIVLAKEYSGQKSARFINGILGAYVRSRS</sequence>
<evidence type="ECO:0000256" key="5">
    <source>
        <dbReference type="ARBA" id="ARBA00023163"/>
    </source>
</evidence>
<evidence type="ECO:0000256" key="3">
    <source>
        <dbReference type="ARBA" id="ARBA00022884"/>
    </source>
</evidence>
<dbReference type="STRING" id="39029.BSR42_11320"/>
<protein>
    <recommendedName>
        <fullName evidence="6">Transcription antitermination protein NusB</fullName>
    </recommendedName>
    <alternativeName>
        <fullName evidence="6">Antitermination factor NusB</fullName>
    </alternativeName>
</protein>
<dbReference type="Gene3D" id="1.10.940.10">
    <property type="entry name" value="NusB-like"/>
    <property type="match status" value="1"/>
</dbReference>
<dbReference type="GO" id="GO:0031564">
    <property type="term" value="P:transcription antitermination"/>
    <property type="evidence" value="ECO:0007669"/>
    <property type="project" value="UniProtKB-KW"/>
</dbReference>
<dbReference type="PATRIC" id="fig|1122219.3.peg.918"/>
<dbReference type="Proteomes" id="UP000036503">
    <property type="component" value="Unassembled WGS sequence"/>
</dbReference>
<dbReference type="AlphaFoldDB" id="A0A0J6WT20"/>
<feature type="domain" description="NusB/RsmB/TIM44" evidence="7">
    <location>
        <begin position="4"/>
        <end position="144"/>
    </location>
</feature>
<dbReference type="NCBIfam" id="TIGR01951">
    <property type="entry name" value="nusB"/>
    <property type="match status" value="1"/>
</dbReference>
<dbReference type="FunCoup" id="A0A0J6WT20">
    <property type="interactions" value="276"/>
</dbReference>
<evidence type="ECO:0000256" key="1">
    <source>
        <dbReference type="ARBA" id="ARBA00005952"/>
    </source>
</evidence>
<evidence type="ECO:0000256" key="6">
    <source>
        <dbReference type="HAMAP-Rule" id="MF_00073"/>
    </source>
</evidence>
<dbReference type="EMBL" id="LEKT01000018">
    <property type="protein sequence ID" value="KMO86660.1"/>
    <property type="molecule type" value="Genomic_DNA"/>
</dbReference>
<dbReference type="GO" id="GO:0006353">
    <property type="term" value="P:DNA-templated transcription termination"/>
    <property type="evidence" value="ECO:0007669"/>
    <property type="project" value="UniProtKB-UniRule"/>
</dbReference>
<organism evidence="8 9">
    <name type="scientific">Megasphaera cerevisiae DSM 20462</name>
    <dbReference type="NCBI Taxonomy" id="1122219"/>
    <lineage>
        <taxon>Bacteria</taxon>
        <taxon>Bacillati</taxon>
        <taxon>Bacillota</taxon>
        <taxon>Negativicutes</taxon>
        <taxon>Veillonellales</taxon>
        <taxon>Veillonellaceae</taxon>
        <taxon>Megasphaera</taxon>
    </lineage>
</organism>
<dbReference type="GO" id="GO:0003723">
    <property type="term" value="F:RNA binding"/>
    <property type="evidence" value="ECO:0007669"/>
    <property type="project" value="UniProtKB-UniRule"/>
</dbReference>
<dbReference type="InterPro" id="IPR006027">
    <property type="entry name" value="NusB_RsmB_TIM44"/>
</dbReference>